<sequence>MVKFQGANLRFCFKKCITIPSMFQILLIRMPFFDVWL</sequence>
<accession>A0A5K7SCE8</accession>
<organism evidence="1 2">
    <name type="scientific">Aquipluma nitroreducens</name>
    <dbReference type="NCBI Taxonomy" id="2010828"/>
    <lineage>
        <taxon>Bacteria</taxon>
        <taxon>Pseudomonadati</taxon>
        <taxon>Bacteroidota</taxon>
        <taxon>Bacteroidia</taxon>
        <taxon>Marinilabiliales</taxon>
        <taxon>Prolixibacteraceae</taxon>
        <taxon>Aquipluma</taxon>
    </lineage>
</organism>
<evidence type="ECO:0000313" key="2">
    <source>
        <dbReference type="Proteomes" id="UP001193389"/>
    </source>
</evidence>
<dbReference type="EMBL" id="AP018694">
    <property type="protein sequence ID" value="BBE19263.1"/>
    <property type="molecule type" value="Genomic_DNA"/>
</dbReference>
<gene>
    <name evidence="1" type="ORF">AQPE_3439</name>
</gene>
<dbReference type="AlphaFoldDB" id="A0A5K7SCE8"/>
<protein>
    <submittedName>
        <fullName evidence="1">Uncharacterized protein</fullName>
    </submittedName>
</protein>
<dbReference type="Proteomes" id="UP001193389">
    <property type="component" value="Chromosome"/>
</dbReference>
<evidence type="ECO:0000313" key="1">
    <source>
        <dbReference type="EMBL" id="BBE19263.1"/>
    </source>
</evidence>
<name>A0A5K7SCE8_9BACT</name>
<proteinExistence type="predicted"/>
<keyword evidence="2" id="KW-1185">Reference proteome</keyword>
<reference evidence="1" key="1">
    <citation type="journal article" date="2020" name="Int. J. Syst. Evol. Microbiol.">
        <title>Aquipluma nitroreducens gen. nov. sp. nov., a novel facultatively anaerobic bacterium isolated from a freshwater lake.</title>
        <authorList>
            <person name="Watanabe M."/>
            <person name="Kojima H."/>
            <person name="Fukui M."/>
        </authorList>
    </citation>
    <scope>NUCLEOTIDE SEQUENCE</scope>
    <source>
        <strain evidence="1">MeG22</strain>
    </source>
</reference>
<dbReference type="KEGG" id="anf:AQPE_3439"/>